<dbReference type="AlphaFoldDB" id="J3NY35"/>
<dbReference type="InterPro" id="IPR022312">
    <property type="entry name" value="DNA_pol_X"/>
</dbReference>
<evidence type="ECO:0000256" key="1">
    <source>
        <dbReference type="ARBA" id="ARBA00004123"/>
    </source>
</evidence>
<dbReference type="GO" id="GO:0003677">
    <property type="term" value="F:DNA binding"/>
    <property type="evidence" value="ECO:0007669"/>
    <property type="project" value="UniProtKB-UniRule"/>
</dbReference>
<dbReference type="Gene3D" id="1.10.150.110">
    <property type="entry name" value="DNA polymerase beta, N-terminal domain-like"/>
    <property type="match status" value="1"/>
</dbReference>
<dbReference type="Proteomes" id="UP000006039">
    <property type="component" value="Unassembled WGS sequence"/>
</dbReference>
<evidence type="ECO:0000256" key="3">
    <source>
        <dbReference type="ARBA" id="ARBA00022679"/>
    </source>
</evidence>
<comment type="subcellular location">
    <subcellularLocation>
        <location evidence="1 11">Nucleus</location>
    </subcellularLocation>
</comment>
<keyword evidence="7 11" id="KW-0239">DNA-directed DNA polymerase</keyword>
<dbReference type="InterPro" id="IPR027421">
    <property type="entry name" value="DNA_pol_lamdba_lyase_dom_sf"/>
</dbReference>
<dbReference type="FunFam" id="3.30.210.10:FF:000005">
    <property type="entry name" value="DNA polymerase IV"/>
    <property type="match status" value="1"/>
</dbReference>
<protein>
    <recommendedName>
        <fullName evidence="11">DNA polymerase</fullName>
        <ecNumber evidence="11">2.7.7.7</ecNumber>
    </recommendedName>
</protein>
<dbReference type="SUPFAM" id="SSF81585">
    <property type="entry name" value="PsbU/PolX domain-like"/>
    <property type="match status" value="1"/>
</dbReference>
<dbReference type="GO" id="GO:0003887">
    <property type="term" value="F:DNA-directed DNA polymerase activity"/>
    <property type="evidence" value="ECO:0007669"/>
    <property type="project" value="UniProtKB-UniRule"/>
</dbReference>
<feature type="region of interest" description="Disordered" evidence="12">
    <location>
        <begin position="65"/>
        <end position="90"/>
    </location>
</feature>
<comment type="function">
    <text evidence="11">DNA polymerase that functions in several pathways of DNA repair. Involved in base excision repair (BER) responsible for repair of lesions that give rise to abasic (AP) sites in DNA. Also contributes to DNA double-strand break repair by non-homologous end joining and homologous recombination. Has both template-dependent and template-independent (terminal transferase) DNA polymerase activities. Has also a 5'-deoxyribose-5-phosphate lyase (dRP lyase) activity.</text>
</comment>
<dbReference type="GO" id="GO:0046872">
    <property type="term" value="F:metal ion binding"/>
    <property type="evidence" value="ECO:0007669"/>
    <property type="project" value="UniProtKB-UniRule"/>
</dbReference>
<dbReference type="PROSITE" id="PS00522">
    <property type="entry name" value="DNA_POLYMERASE_X"/>
    <property type="match status" value="1"/>
</dbReference>
<dbReference type="GO" id="GO:0005634">
    <property type="term" value="C:nucleus"/>
    <property type="evidence" value="ECO:0007669"/>
    <property type="project" value="UniProtKB-SubCell"/>
</dbReference>
<dbReference type="EC" id="2.7.7.7" evidence="11"/>
<evidence type="ECO:0000256" key="10">
    <source>
        <dbReference type="ARBA" id="ARBA00049244"/>
    </source>
</evidence>
<dbReference type="CDD" id="cd00141">
    <property type="entry name" value="NT_POLXc"/>
    <property type="match status" value="1"/>
</dbReference>
<comment type="catalytic activity">
    <reaction evidence="10 11">
        <text>DNA(n) + a 2'-deoxyribonucleoside 5'-triphosphate = DNA(n+1) + diphosphate</text>
        <dbReference type="Rhea" id="RHEA:22508"/>
        <dbReference type="Rhea" id="RHEA-COMP:17339"/>
        <dbReference type="Rhea" id="RHEA-COMP:17340"/>
        <dbReference type="ChEBI" id="CHEBI:33019"/>
        <dbReference type="ChEBI" id="CHEBI:61560"/>
        <dbReference type="ChEBI" id="CHEBI:173112"/>
        <dbReference type="EC" id="2.7.7.7"/>
    </reaction>
</comment>
<dbReference type="HOGENOM" id="CLU_008698_4_1_1"/>
<evidence type="ECO:0000256" key="2">
    <source>
        <dbReference type="ARBA" id="ARBA00008323"/>
    </source>
</evidence>
<reference evidence="16" key="1">
    <citation type="submission" date="2010-07" db="EMBL/GenBank/DDBJ databases">
        <title>The genome sequence of Gaeumannomyces graminis var. tritici strain R3-111a-1.</title>
        <authorList>
            <consortium name="The Broad Institute Genome Sequencing Platform"/>
            <person name="Ma L.-J."/>
            <person name="Dead R."/>
            <person name="Young S."/>
            <person name="Zeng Q."/>
            <person name="Koehrsen M."/>
            <person name="Alvarado L."/>
            <person name="Berlin A."/>
            <person name="Chapman S.B."/>
            <person name="Chen Z."/>
            <person name="Freedman E."/>
            <person name="Gellesch M."/>
            <person name="Goldberg J."/>
            <person name="Griggs A."/>
            <person name="Gujja S."/>
            <person name="Heilman E.R."/>
            <person name="Heiman D."/>
            <person name="Hepburn T."/>
            <person name="Howarth C."/>
            <person name="Jen D."/>
            <person name="Larson L."/>
            <person name="Mehta T."/>
            <person name="Neiman D."/>
            <person name="Pearson M."/>
            <person name="Roberts A."/>
            <person name="Saif S."/>
            <person name="Shea T."/>
            <person name="Shenoy N."/>
            <person name="Sisk P."/>
            <person name="Stolte C."/>
            <person name="Sykes S."/>
            <person name="Walk T."/>
            <person name="White J."/>
            <person name="Yandava C."/>
            <person name="Haas B."/>
            <person name="Nusbaum C."/>
            <person name="Birren B."/>
        </authorList>
    </citation>
    <scope>NUCLEOTIDE SEQUENCE [LARGE SCALE GENOMIC DNA]</scope>
    <source>
        <strain evidence="16">R3-111a-1</strain>
    </source>
</reference>
<evidence type="ECO:0000256" key="9">
    <source>
        <dbReference type="ARBA" id="ARBA00023242"/>
    </source>
</evidence>
<dbReference type="PRINTS" id="PR00869">
    <property type="entry name" value="DNAPOLX"/>
</dbReference>
<dbReference type="InterPro" id="IPR010996">
    <property type="entry name" value="HHH_MUS81"/>
</dbReference>
<proteinExistence type="inferred from homology"/>
<dbReference type="PANTHER" id="PTHR11276:SF29">
    <property type="entry name" value="DNA POLYMERASE TYPE-X FAMILY PROTEIN POL4"/>
    <property type="match status" value="1"/>
</dbReference>
<evidence type="ECO:0000256" key="4">
    <source>
        <dbReference type="ARBA" id="ARBA00022695"/>
    </source>
</evidence>
<organism evidence="14">
    <name type="scientific">Gaeumannomyces tritici (strain R3-111a-1)</name>
    <name type="common">Wheat and barley take-all root rot fungus</name>
    <name type="synonym">Gaeumannomyces graminis var. tritici</name>
    <dbReference type="NCBI Taxonomy" id="644352"/>
    <lineage>
        <taxon>Eukaryota</taxon>
        <taxon>Fungi</taxon>
        <taxon>Dikarya</taxon>
        <taxon>Ascomycota</taxon>
        <taxon>Pezizomycotina</taxon>
        <taxon>Sordariomycetes</taxon>
        <taxon>Sordariomycetidae</taxon>
        <taxon>Magnaporthales</taxon>
        <taxon>Magnaporthaceae</taxon>
        <taxon>Gaeumannomyces</taxon>
    </lineage>
</organism>
<evidence type="ECO:0000256" key="6">
    <source>
        <dbReference type="ARBA" id="ARBA00022763"/>
    </source>
</evidence>
<dbReference type="FunFam" id="1.10.150.110:FF:000005">
    <property type="entry name" value="DNA polymerase POL4"/>
    <property type="match status" value="1"/>
</dbReference>
<evidence type="ECO:0000256" key="5">
    <source>
        <dbReference type="ARBA" id="ARBA00022723"/>
    </source>
</evidence>
<evidence type="ECO:0000256" key="12">
    <source>
        <dbReference type="SAM" id="MobiDB-lite"/>
    </source>
</evidence>
<dbReference type="InterPro" id="IPR002054">
    <property type="entry name" value="DNA-dir_DNA_pol_X"/>
</dbReference>
<dbReference type="PRINTS" id="PR00870">
    <property type="entry name" value="DNAPOLXBETA"/>
</dbReference>
<dbReference type="OrthoDB" id="205514at2759"/>
<evidence type="ECO:0000256" key="8">
    <source>
        <dbReference type="ARBA" id="ARBA00023204"/>
    </source>
</evidence>
<dbReference type="InterPro" id="IPR002008">
    <property type="entry name" value="DNA_pol_X_beta-like"/>
</dbReference>
<dbReference type="InterPro" id="IPR037160">
    <property type="entry name" value="DNA_Pol_thumb_sf"/>
</dbReference>
<keyword evidence="3 11" id="KW-0808">Transferase</keyword>
<dbReference type="InterPro" id="IPR018944">
    <property type="entry name" value="DNA_pol_lambd_fingers_domain"/>
</dbReference>
<keyword evidence="6 11" id="KW-0227">DNA damage</keyword>
<dbReference type="InterPro" id="IPR043519">
    <property type="entry name" value="NT_sf"/>
</dbReference>
<evidence type="ECO:0000313" key="15">
    <source>
        <dbReference type="EnsemblFungi" id="EJT76268"/>
    </source>
</evidence>
<reference evidence="14" key="2">
    <citation type="submission" date="2010-07" db="EMBL/GenBank/DDBJ databases">
        <authorList>
            <consortium name="The Broad Institute Genome Sequencing Platform"/>
            <consortium name="Broad Institute Genome Sequencing Center for Infectious Disease"/>
            <person name="Ma L.-J."/>
            <person name="Dead R."/>
            <person name="Young S."/>
            <person name="Zeng Q."/>
            <person name="Koehrsen M."/>
            <person name="Alvarado L."/>
            <person name="Berlin A."/>
            <person name="Chapman S.B."/>
            <person name="Chen Z."/>
            <person name="Freedman E."/>
            <person name="Gellesch M."/>
            <person name="Goldberg J."/>
            <person name="Griggs A."/>
            <person name="Gujja S."/>
            <person name="Heilman E.R."/>
            <person name="Heiman D."/>
            <person name="Hepburn T."/>
            <person name="Howarth C."/>
            <person name="Jen D."/>
            <person name="Larson L."/>
            <person name="Mehta T."/>
            <person name="Neiman D."/>
            <person name="Pearson M."/>
            <person name="Roberts A."/>
            <person name="Saif S."/>
            <person name="Shea T."/>
            <person name="Shenoy N."/>
            <person name="Sisk P."/>
            <person name="Stolte C."/>
            <person name="Sykes S."/>
            <person name="Walk T."/>
            <person name="White J."/>
            <person name="Yandava C."/>
            <person name="Haas B."/>
            <person name="Nusbaum C."/>
            <person name="Birren B."/>
        </authorList>
    </citation>
    <scope>NUCLEOTIDE SEQUENCE</scope>
    <source>
        <strain evidence="14">R3-111a-1</strain>
    </source>
</reference>
<dbReference type="FunFam" id="1.10.150.20:FF:000010">
    <property type="entry name" value="DNA polymerase lambda"/>
    <property type="match status" value="1"/>
</dbReference>
<evidence type="ECO:0000256" key="11">
    <source>
        <dbReference type="RuleBase" id="RU366014"/>
    </source>
</evidence>
<keyword evidence="8 11" id="KW-0234">DNA repair</keyword>
<keyword evidence="9 11" id="KW-0539">Nucleus</keyword>
<dbReference type="Gene3D" id="3.30.210.10">
    <property type="entry name" value="DNA polymerase, thumb domain"/>
    <property type="match status" value="1"/>
</dbReference>
<feature type="domain" description="DNA-directed DNA polymerase X" evidence="13">
    <location>
        <begin position="233"/>
        <end position="597"/>
    </location>
</feature>
<keyword evidence="5" id="KW-0479">Metal-binding</keyword>
<name>J3NY35_GAET3</name>
<dbReference type="EnsemblFungi" id="EJT76268">
    <property type="protein sequence ID" value="EJT76268"/>
    <property type="gene ID" value="GGTG_06190"/>
</dbReference>
<dbReference type="VEuPathDB" id="FungiDB:GGTG_06190"/>
<dbReference type="Pfam" id="PF14792">
    <property type="entry name" value="DNA_pol_B_palm"/>
    <property type="match status" value="1"/>
</dbReference>
<accession>J3NY35</accession>
<comment type="similarity">
    <text evidence="2 11">Belongs to the DNA polymerase type-X family.</text>
</comment>
<keyword evidence="4 11" id="KW-0548">Nucleotidyltransferase</keyword>
<feature type="region of interest" description="Disordered" evidence="12">
    <location>
        <begin position="152"/>
        <end position="210"/>
    </location>
</feature>
<dbReference type="SUPFAM" id="SSF47802">
    <property type="entry name" value="DNA polymerase beta, N-terminal domain-like"/>
    <property type="match status" value="1"/>
</dbReference>
<reference evidence="14" key="3">
    <citation type="submission" date="2010-09" db="EMBL/GenBank/DDBJ databases">
        <title>Annotation of Gaeumannomyces graminis var. tritici R3-111a-1.</title>
        <authorList>
            <consortium name="The Broad Institute Genome Sequencing Platform"/>
            <person name="Ma L.-J."/>
            <person name="Dead R."/>
            <person name="Young S.K."/>
            <person name="Zeng Q."/>
            <person name="Gargeya S."/>
            <person name="Fitzgerald M."/>
            <person name="Haas B."/>
            <person name="Abouelleil A."/>
            <person name="Alvarado L."/>
            <person name="Arachchi H.M."/>
            <person name="Berlin A."/>
            <person name="Brown A."/>
            <person name="Chapman S.B."/>
            <person name="Chen Z."/>
            <person name="Dunbar C."/>
            <person name="Freedman E."/>
            <person name="Gearin G."/>
            <person name="Gellesch M."/>
            <person name="Goldberg J."/>
            <person name="Griggs A."/>
            <person name="Gujja S."/>
            <person name="Heiman D."/>
            <person name="Howarth C."/>
            <person name="Larson L."/>
            <person name="Lui A."/>
            <person name="MacDonald P.J.P."/>
            <person name="Mehta T."/>
            <person name="Montmayeur A."/>
            <person name="Murphy C."/>
            <person name="Neiman D."/>
            <person name="Pearson M."/>
            <person name="Priest M."/>
            <person name="Roberts A."/>
            <person name="Saif S."/>
            <person name="Shea T."/>
            <person name="Shenoy N."/>
            <person name="Sisk P."/>
            <person name="Stolte C."/>
            <person name="Sykes S."/>
            <person name="Yandava C."/>
            <person name="Wortman J."/>
            <person name="Nusbaum C."/>
            <person name="Birren B."/>
        </authorList>
    </citation>
    <scope>NUCLEOTIDE SEQUENCE</scope>
    <source>
        <strain evidence="14">R3-111a-1</strain>
    </source>
</reference>
<keyword evidence="16" id="KW-1185">Reference proteome</keyword>
<sequence length="599" mass="66638">MSPPFPVIYLLSTHLNTDRLRALEAQITTITYNAQEAEVVLGNISKKQRAMFELRRLGLWTSEVPTSNVATEPPKKRPRHTSSANNNDEAWLLGSQPVGTDNQGIRGTVPGSGKVTVVKLTWFTESTKLGQVLPFGDHLLYEGIKLAGSYEVNDPRSPPSNLPPIPQRSRSGVVGASSQQPTAKTSTATHRSSQVPSLLRQSTSEHEAARHMPTMPDFLRTVYSCQRPTPIHPPNEAFINQLAKIKTTRLLAGDRIGVRAYSSAMASLAAYPYVLASPEEVDRLPNCGPKFAVLFQEFQRQGGVIREAQEAELDPKLSVIKNFYDVWGVGDVTAKKWYDNGWRDLDDVVEYGWETLTRDQQIGVKFYDEFLLKIPRDEVEKIADTILEHANRLRNGFQMVIVGGYRRGNKESGDVDIMLSHPDENATRNLVTHLVVALEGSNYITHTLVLSTKNSERGQVTLSWKGEVNKVPGSGYCTLDKALVVWQDPSWAAGGNNTEKNPNPHRRVDIVVTPWKTAGCALLGWTSGTTFQRDLRNYCKRERGLKFDSSGIRSRTSGRWLDLESGEDGSPAPDMLTAEKRVFAGLELEWLSPEERCTG</sequence>
<dbReference type="EMBL" id="GL385397">
    <property type="protein sequence ID" value="EJT76268.1"/>
    <property type="molecule type" value="Genomic_DNA"/>
</dbReference>
<dbReference type="SUPFAM" id="SSF81301">
    <property type="entry name" value="Nucleotidyltransferase"/>
    <property type="match status" value="1"/>
</dbReference>
<dbReference type="Pfam" id="PF14791">
    <property type="entry name" value="DNA_pol_B_thumb"/>
    <property type="match status" value="1"/>
</dbReference>
<evidence type="ECO:0000256" key="7">
    <source>
        <dbReference type="ARBA" id="ARBA00022932"/>
    </source>
</evidence>
<dbReference type="RefSeq" id="XP_009222268.1">
    <property type="nucleotide sequence ID" value="XM_009224004.1"/>
</dbReference>
<dbReference type="InterPro" id="IPR028207">
    <property type="entry name" value="DNA_pol_B_palm_palm"/>
</dbReference>
<dbReference type="GO" id="GO:0006303">
    <property type="term" value="P:double-strand break repair via nonhomologous end joining"/>
    <property type="evidence" value="ECO:0007669"/>
    <property type="project" value="TreeGrafter"/>
</dbReference>
<reference evidence="15" key="5">
    <citation type="submission" date="2018-04" db="UniProtKB">
        <authorList>
            <consortium name="EnsemblFungi"/>
        </authorList>
    </citation>
    <scope>IDENTIFICATION</scope>
    <source>
        <strain evidence="15">R3-111a-1</strain>
    </source>
</reference>
<dbReference type="SMART" id="SM00483">
    <property type="entry name" value="POLXc"/>
    <property type="match status" value="1"/>
</dbReference>
<dbReference type="GeneID" id="20346648"/>
<feature type="compositionally biased region" description="Pro residues" evidence="12">
    <location>
        <begin position="156"/>
        <end position="166"/>
    </location>
</feature>
<dbReference type="Gene3D" id="1.10.150.20">
    <property type="entry name" value="5' to 3' exonuclease, C-terminal subdomain"/>
    <property type="match status" value="1"/>
</dbReference>
<dbReference type="eggNOG" id="KOG2534">
    <property type="taxonomic scope" value="Eukaryota"/>
</dbReference>
<evidence type="ECO:0000313" key="16">
    <source>
        <dbReference type="Proteomes" id="UP000006039"/>
    </source>
</evidence>
<evidence type="ECO:0000259" key="13">
    <source>
        <dbReference type="SMART" id="SM00483"/>
    </source>
</evidence>
<dbReference type="STRING" id="644352.J3NY35"/>
<dbReference type="Pfam" id="PF10391">
    <property type="entry name" value="DNA_pol_lambd_f"/>
    <property type="match status" value="1"/>
</dbReference>
<dbReference type="Gene3D" id="3.30.460.10">
    <property type="entry name" value="Beta Polymerase, domain 2"/>
    <property type="match status" value="1"/>
</dbReference>
<feature type="compositionally biased region" description="Polar residues" evidence="12">
    <location>
        <begin position="176"/>
        <end position="202"/>
    </location>
</feature>
<reference evidence="15" key="4">
    <citation type="journal article" date="2015" name="G3 (Bethesda)">
        <title>Genome sequences of three phytopathogenic species of the Magnaporthaceae family of fungi.</title>
        <authorList>
            <person name="Okagaki L.H."/>
            <person name="Nunes C.C."/>
            <person name="Sailsbery J."/>
            <person name="Clay B."/>
            <person name="Brown D."/>
            <person name="John T."/>
            <person name="Oh Y."/>
            <person name="Young N."/>
            <person name="Fitzgerald M."/>
            <person name="Haas B.J."/>
            <person name="Zeng Q."/>
            <person name="Young S."/>
            <person name="Adiconis X."/>
            <person name="Fan L."/>
            <person name="Levin J.Z."/>
            <person name="Mitchell T.K."/>
            <person name="Okubara P.A."/>
            <person name="Farman M.L."/>
            <person name="Kohn L.M."/>
            <person name="Birren B."/>
            <person name="Ma L.-J."/>
            <person name="Dean R.A."/>
        </authorList>
    </citation>
    <scope>NUCLEOTIDE SEQUENCE</scope>
    <source>
        <strain evidence="15">R3-111a-1</strain>
    </source>
</reference>
<dbReference type="Pfam" id="PF14716">
    <property type="entry name" value="HHH_8"/>
    <property type="match status" value="1"/>
</dbReference>
<dbReference type="InterPro" id="IPR019843">
    <property type="entry name" value="DNA_pol-X_BS"/>
</dbReference>
<evidence type="ECO:0000313" key="14">
    <source>
        <dbReference type="EMBL" id="EJT76268.1"/>
    </source>
</evidence>
<dbReference type="InterPro" id="IPR029398">
    <property type="entry name" value="PolB_thumb"/>
</dbReference>
<gene>
    <name evidence="15" type="primary">20346648</name>
    <name evidence="14" type="ORF">GGTG_06190</name>
</gene>
<dbReference type="PANTHER" id="PTHR11276">
    <property type="entry name" value="DNA POLYMERASE TYPE-X FAMILY MEMBER"/>
    <property type="match status" value="1"/>
</dbReference>